<accession>A0A0L6V1B1</accession>
<comment type="caution">
    <text evidence="2">The sequence shown here is derived from an EMBL/GenBank/DDBJ whole genome shotgun (WGS) entry which is preliminary data.</text>
</comment>
<dbReference type="SUPFAM" id="SSF69012">
    <property type="entry name" value="alpha-ketoacid dehydrogenase kinase, N-terminal domain"/>
    <property type="match status" value="1"/>
</dbReference>
<dbReference type="VEuPathDB" id="FungiDB:VP01_2910g5"/>
<keyword evidence="2" id="KW-0670">Pyruvate</keyword>
<proteinExistence type="predicted"/>
<dbReference type="InterPro" id="IPR018955">
    <property type="entry name" value="BCDHK/PDK_N"/>
</dbReference>
<dbReference type="OrthoDB" id="3014269at2759"/>
<evidence type="ECO:0000313" key="2">
    <source>
        <dbReference type="EMBL" id="KNZ54573.1"/>
    </source>
</evidence>
<reference evidence="2 3" key="1">
    <citation type="submission" date="2015-08" db="EMBL/GenBank/DDBJ databases">
        <title>Next Generation Sequencing and Analysis of the Genome of Puccinia sorghi L Schw, the Causal Agent of Maize Common Rust.</title>
        <authorList>
            <person name="Rochi L."/>
            <person name="Burguener G."/>
            <person name="Darino M."/>
            <person name="Turjanski A."/>
            <person name="Kreff E."/>
            <person name="Dieguez M.J."/>
            <person name="Sacco F."/>
        </authorList>
    </citation>
    <scope>NUCLEOTIDE SEQUENCE [LARGE SCALE GENOMIC DNA]</scope>
    <source>
        <strain evidence="2 3">RO10H11247</strain>
    </source>
</reference>
<name>A0A0L6V1B1_9BASI</name>
<dbReference type="GO" id="GO:0016301">
    <property type="term" value="F:kinase activity"/>
    <property type="evidence" value="ECO:0007669"/>
    <property type="project" value="UniProtKB-KW"/>
</dbReference>
<dbReference type="AlphaFoldDB" id="A0A0L6V1B1"/>
<protein>
    <submittedName>
        <fullName evidence="2">Pyruvate dehydrogenase kinase</fullName>
    </submittedName>
</protein>
<dbReference type="InterPro" id="IPR036784">
    <property type="entry name" value="AK/P_DHK_N_sf"/>
</dbReference>
<evidence type="ECO:0000313" key="3">
    <source>
        <dbReference type="Proteomes" id="UP000037035"/>
    </source>
</evidence>
<sequence>MFVLGHWLICGVRWKRSIDLPVITRAVRMADWKLTQALKDKISYFALLFHRYSPAFLCDKWSCLVWELPIRLAHQVKEMNELPNYLNKMPSILKVRDWWHNALRPA</sequence>
<dbReference type="EMBL" id="LAVV01007847">
    <property type="protein sequence ID" value="KNZ54573.1"/>
    <property type="molecule type" value="Genomic_DNA"/>
</dbReference>
<gene>
    <name evidence="2" type="ORF">VP01_2910g5</name>
</gene>
<keyword evidence="2" id="KW-0808">Transferase</keyword>
<dbReference type="Pfam" id="PF10436">
    <property type="entry name" value="BCDHK_Adom3"/>
    <property type="match status" value="1"/>
</dbReference>
<feature type="domain" description="Branched-chain alpha-ketoacid dehydrogenase kinase/Pyruvate dehydrogenase kinase N-terminal" evidence="1">
    <location>
        <begin position="52"/>
        <end position="103"/>
    </location>
</feature>
<dbReference type="STRING" id="27349.A0A0L6V1B1"/>
<evidence type="ECO:0000259" key="1">
    <source>
        <dbReference type="Pfam" id="PF10436"/>
    </source>
</evidence>
<dbReference type="Gene3D" id="1.20.140.20">
    <property type="entry name" value="Alpha-ketoacid/pyruvate dehydrogenase kinase, N-terminal domain"/>
    <property type="match status" value="1"/>
</dbReference>
<organism evidence="2 3">
    <name type="scientific">Puccinia sorghi</name>
    <dbReference type="NCBI Taxonomy" id="27349"/>
    <lineage>
        <taxon>Eukaryota</taxon>
        <taxon>Fungi</taxon>
        <taxon>Dikarya</taxon>
        <taxon>Basidiomycota</taxon>
        <taxon>Pucciniomycotina</taxon>
        <taxon>Pucciniomycetes</taxon>
        <taxon>Pucciniales</taxon>
        <taxon>Pucciniaceae</taxon>
        <taxon>Puccinia</taxon>
    </lineage>
</organism>
<dbReference type="Proteomes" id="UP000037035">
    <property type="component" value="Unassembled WGS sequence"/>
</dbReference>
<keyword evidence="2" id="KW-0418">Kinase</keyword>
<keyword evidence="3" id="KW-1185">Reference proteome</keyword>